<feature type="transmembrane region" description="Helical" evidence="1">
    <location>
        <begin position="112"/>
        <end position="132"/>
    </location>
</feature>
<proteinExistence type="predicted"/>
<reference evidence="2 3" key="1">
    <citation type="submission" date="2019-04" db="EMBL/GenBank/DDBJ databases">
        <title>Rhodococcus oryzae sp. nov., a novel actinomycete isolated from rhizosphere soil of rice (Oryza sativa L.).</title>
        <authorList>
            <person name="Li C."/>
        </authorList>
    </citation>
    <scope>NUCLEOTIDE SEQUENCE [LARGE SCALE GENOMIC DNA]</scope>
    <source>
        <strain evidence="2 3">NEAU-CX67</strain>
    </source>
</reference>
<gene>
    <name evidence="2" type="ORF">FCG67_18520</name>
</gene>
<keyword evidence="1" id="KW-0812">Transmembrane</keyword>
<feature type="transmembrane region" description="Helical" evidence="1">
    <location>
        <begin position="73"/>
        <end position="92"/>
    </location>
</feature>
<evidence type="ECO:0000313" key="3">
    <source>
        <dbReference type="Proteomes" id="UP000305109"/>
    </source>
</evidence>
<keyword evidence="1" id="KW-1133">Transmembrane helix</keyword>
<organism evidence="2 3">
    <name type="scientific">Rhodococcus oryzae</name>
    <dbReference type="NCBI Taxonomy" id="2571143"/>
    <lineage>
        <taxon>Bacteria</taxon>
        <taxon>Bacillati</taxon>
        <taxon>Actinomycetota</taxon>
        <taxon>Actinomycetes</taxon>
        <taxon>Mycobacteriales</taxon>
        <taxon>Nocardiaceae</taxon>
        <taxon>Rhodococcus</taxon>
    </lineage>
</organism>
<name>A0ABY2RGF6_9NOCA</name>
<accession>A0ABY2RGF6</accession>
<feature type="transmembrane region" description="Helical" evidence="1">
    <location>
        <begin position="21"/>
        <end position="39"/>
    </location>
</feature>
<dbReference type="EMBL" id="SUMD01000009">
    <property type="protein sequence ID" value="TJZ76014.1"/>
    <property type="molecule type" value="Genomic_DNA"/>
</dbReference>
<keyword evidence="3" id="KW-1185">Reference proteome</keyword>
<evidence type="ECO:0000313" key="2">
    <source>
        <dbReference type="EMBL" id="TJZ76014.1"/>
    </source>
</evidence>
<sequence>MSDDPHTPSGSESRAERRWTASAFVLVAMAVPFLLPARYSPGTDWLLPAIEGFVLLTLIVVDPGRIDRPGRWVRALSIALVVAIAAGAAWGSARLVWDLLHGAPQTTVANELLVSGALVWSQTVLAFGFLYWELDGGGPVTRHLQPRTHPDLAFPQQIDPGLAAPGWRPVFVDYLYLALTNATAFSPTDVMPLARWAKLTMSVQSILSIVILSLVVANAVNLLG</sequence>
<keyword evidence="1" id="KW-0472">Membrane</keyword>
<comment type="caution">
    <text evidence="2">The sequence shown here is derived from an EMBL/GenBank/DDBJ whole genome shotgun (WGS) entry which is preliminary data.</text>
</comment>
<feature type="transmembrane region" description="Helical" evidence="1">
    <location>
        <begin position="205"/>
        <end position="223"/>
    </location>
</feature>
<feature type="transmembrane region" description="Helical" evidence="1">
    <location>
        <begin position="45"/>
        <end position="61"/>
    </location>
</feature>
<protein>
    <recommendedName>
        <fullName evidence="4">DUF1345 domain-containing protein</fullName>
    </recommendedName>
</protein>
<evidence type="ECO:0000256" key="1">
    <source>
        <dbReference type="SAM" id="Phobius"/>
    </source>
</evidence>
<dbReference type="RefSeq" id="WP_136911163.1">
    <property type="nucleotide sequence ID" value="NZ_SUMD01000009.1"/>
</dbReference>
<dbReference type="Proteomes" id="UP000305109">
    <property type="component" value="Unassembled WGS sequence"/>
</dbReference>
<evidence type="ECO:0008006" key="4">
    <source>
        <dbReference type="Google" id="ProtNLM"/>
    </source>
</evidence>